<dbReference type="AlphaFoldDB" id="A0A1M5WFG3"/>
<evidence type="ECO:0000313" key="17">
    <source>
        <dbReference type="EMBL" id="SHH85983.1"/>
    </source>
</evidence>
<dbReference type="InterPro" id="IPR046373">
    <property type="entry name" value="Acyl-CoA_Oxase/DH_mid-dom_sf"/>
</dbReference>
<dbReference type="InterPro" id="IPR015396">
    <property type="entry name" value="FadE_C"/>
</dbReference>
<accession>A0A1M5WFG3</accession>
<evidence type="ECO:0000256" key="2">
    <source>
        <dbReference type="ARBA" id="ARBA00005005"/>
    </source>
</evidence>
<evidence type="ECO:0000256" key="13">
    <source>
        <dbReference type="ARBA" id="ARBA00049247"/>
    </source>
</evidence>
<dbReference type="FunFam" id="1.20.140.10:FF:000009">
    <property type="entry name" value="Acyl-CoA dehydrogenase"/>
    <property type="match status" value="1"/>
</dbReference>
<dbReference type="Gene3D" id="2.40.110.10">
    <property type="entry name" value="Butyryl-CoA Dehydrogenase, subunit A, domain 2"/>
    <property type="match status" value="1"/>
</dbReference>
<proteinExistence type="inferred from homology"/>
<dbReference type="GO" id="GO:0033539">
    <property type="term" value="P:fatty acid beta-oxidation using acyl-CoA dehydrogenase"/>
    <property type="evidence" value="ECO:0007669"/>
    <property type="project" value="InterPro"/>
</dbReference>
<keyword evidence="8" id="KW-0274">FAD</keyword>
<dbReference type="NCBIfam" id="NF007000">
    <property type="entry name" value="PRK09463.1"/>
    <property type="match status" value="1"/>
</dbReference>
<evidence type="ECO:0000256" key="1">
    <source>
        <dbReference type="ARBA" id="ARBA00001974"/>
    </source>
</evidence>
<dbReference type="Proteomes" id="UP000184608">
    <property type="component" value="Unassembled WGS sequence"/>
</dbReference>
<dbReference type="OrthoDB" id="9802447at2"/>
<dbReference type="NCBIfam" id="NF009586">
    <property type="entry name" value="PRK13026.1"/>
    <property type="match status" value="1"/>
</dbReference>
<evidence type="ECO:0000256" key="4">
    <source>
        <dbReference type="ARBA" id="ARBA00012033"/>
    </source>
</evidence>
<dbReference type="Pfam" id="PF09317">
    <property type="entry name" value="ACDH_C"/>
    <property type="match status" value="1"/>
</dbReference>
<keyword evidence="18" id="KW-1185">Reference proteome</keyword>
<dbReference type="EC" id="1.3.8.7" evidence="4"/>
<evidence type="ECO:0000256" key="8">
    <source>
        <dbReference type="ARBA" id="ARBA00022827"/>
    </source>
</evidence>
<evidence type="ECO:0000259" key="16">
    <source>
        <dbReference type="Pfam" id="PF09317"/>
    </source>
</evidence>
<dbReference type="PANTHER" id="PTHR48083:SF18">
    <property type="entry name" value="ACYL-COENZYME A DEHYDROGENASE"/>
    <property type="match status" value="1"/>
</dbReference>
<gene>
    <name evidence="17" type="primary">fadE</name>
    <name evidence="17" type="ORF">VA7868_00707</name>
</gene>
<dbReference type="EC" id="1.3.8.8" evidence="5"/>
<dbReference type="FunFam" id="2.40.110.10:FF:000010">
    <property type="entry name" value="Acyl-CoA dehydrogenase"/>
    <property type="match status" value="1"/>
</dbReference>
<dbReference type="GO" id="GO:0005737">
    <property type="term" value="C:cytoplasm"/>
    <property type="evidence" value="ECO:0007669"/>
    <property type="project" value="TreeGrafter"/>
</dbReference>
<comment type="catalytic activity">
    <reaction evidence="13">
        <text>a long-chain 2,3-saturated fatty acyl-CoA + oxidized [electron-transfer flavoprotein] + H(+) = a long-chain (2E)-enoyl-CoA + reduced [electron-transfer flavoprotein]</text>
        <dbReference type="Rhea" id="RHEA:17721"/>
        <dbReference type="Rhea" id="RHEA-COMP:10685"/>
        <dbReference type="Rhea" id="RHEA-COMP:10686"/>
        <dbReference type="ChEBI" id="CHEBI:15378"/>
        <dbReference type="ChEBI" id="CHEBI:57692"/>
        <dbReference type="ChEBI" id="CHEBI:58307"/>
        <dbReference type="ChEBI" id="CHEBI:83721"/>
        <dbReference type="ChEBI" id="CHEBI:83727"/>
        <dbReference type="EC" id="1.3.8.8"/>
    </reaction>
</comment>
<dbReference type="GO" id="GO:0004466">
    <property type="term" value="F:long-chain fatty acyl-CoA dehydrogenase activity"/>
    <property type="evidence" value="ECO:0007669"/>
    <property type="project" value="UniProtKB-EC"/>
</dbReference>
<evidence type="ECO:0000256" key="12">
    <source>
        <dbReference type="ARBA" id="ARBA00047882"/>
    </source>
</evidence>
<dbReference type="SUPFAM" id="SSF56645">
    <property type="entry name" value="Acyl-CoA dehydrogenase NM domain-like"/>
    <property type="match status" value="1"/>
</dbReference>
<dbReference type="InterPro" id="IPR009075">
    <property type="entry name" value="AcylCo_DH/oxidase_C"/>
</dbReference>
<organism evidence="17 18">
    <name type="scientific">Vibrio aerogenes CECT 7868</name>
    <dbReference type="NCBI Taxonomy" id="1216006"/>
    <lineage>
        <taxon>Bacteria</taxon>
        <taxon>Pseudomonadati</taxon>
        <taxon>Pseudomonadota</taxon>
        <taxon>Gammaproteobacteria</taxon>
        <taxon>Vibrionales</taxon>
        <taxon>Vibrionaceae</taxon>
        <taxon>Vibrio</taxon>
    </lineage>
</organism>
<dbReference type="InterPro" id="IPR050741">
    <property type="entry name" value="Acyl-CoA_dehydrogenase"/>
</dbReference>
<evidence type="ECO:0000256" key="10">
    <source>
        <dbReference type="ARBA" id="ARBA00023002"/>
    </source>
</evidence>
<comment type="similarity">
    <text evidence="3">Belongs to the acyl-CoA dehydrogenase family.</text>
</comment>
<dbReference type="Gene3D" id="1.10.540.10">
    <property type="entry name" value="Acyl-CoA dehydrogenase/oxidase, N-terminal domain"/>
    <property type="match status" value="1"/>
</dbReference>
<feature type="domain" description="Acyl-CoA dehydrogenase/oxidase C-terminal" evidence="14">
    <location>
        <begin position="361"/>
        <end position="508"/>
    </location>
</feature>
<keyword evidence="7" id="KW-0285">Flavoprotein</keyword>
<evidence type="ECO:0000313" key="18">
    <source>
        <dbReference type="Proteomes" id="UP000184608"/>
    </source>
</evidence>
<dbReference type="CDD" id="cd00567">
    <property type="entry name" value="ACAD"/>
    <property type="match status" value="1"/>
</dbReference>
<dbReference type="Gene3D" id="1.20.140.10">
    <property type="entry name" value="Butyryl-CoA Dehydrogenase, subunit A, domain 3"/>
    <property type="match status" value="1"/>
</dbReference>
<sequence>MSLLFSVIVLFLIWGICLYHRASLLVTLSSLFATLAMLTFLNIAGAVAWYFMLLIVACTTIPALRQILFTSFLYNQFSTKLPHISKTETEALHAGTVWWEAELFRGKPDWKKLHQYPAPHLTAKEQAFIDGPVNQVCEMANDFQITHELADLPPEIWNFLKKHRFFALIIKKQYGGLEFSAHAQSVILQKLASVSGILSITVGVPNSLGPGELLQHYGTEKQKNHYLPRLASGKEIPCFALTSTEAGSDATSIPDKGIVCEGTWDGKKILGIRLTWNKRYITLAPIATVIGLAFKLKDPDHLLGEKTNIGITCALIPADLPGIKIGRRHFPLNVPFQNGPTQGDNVFIPLDFIIGGAAMAGQGWRMLVECLSVGRGITLPSNSSGVTKTVALTTGAYARIRHQFKQPIGQMEGIEEPLARLGGNAYLMDATCWLTTTGIDSGEKPSIISAIVKLHTTHRTQLVLKDAMDILAGKSICLGPSNYLARYYQSAPIAVTVEGANILTRSMIIFGQGIIRCHPYIIQEMEIVRSDHQHGQKAFDKILSQHIVYILSNFVRSFWFGLSDGIGSVSPVKDQTRRYYQQLTRYSANLALLADITLLTQGARLKRKERLSARLGDIISHLYLASSCLKRYEDEGRCEEDLPLLKWATEDCMKEIETAILQLLHNYPSRWLSRWLKCVLMPFGSLRHGPDDELDHQVAMILQSPVASRNRLGCYLYQNPVPNNPAGQINQALNHILDAEPIFEKICQHKSEHYPFMKLDKLAAMARREALISEEEAHILVRAEQERLYVIGVDDFSSEDLMGGQYKK</sequence>
<evidence type="ECO:0000256" key="11">
    <source>
        <dbReference type="ARBA" id="ARBA00023098"/>
    </source>
</evidence>
<reference evidence="17 18" key="1">
    <citation type="submission" date="2016-11" db="EMBL/GenBank/DDBJ databases">
        <authorList>
            <person name="Jaros S."/>
            <person name="Januszkiewicz K."/>
            <person name="Wedrychowicz H."/>
        </authorList>
    </citation>
    <scope>NUCLEOTIDE SEQUENCE [LARGE SCALE GENOMIC DNA]</scope>
    <source>
        <strain evidence="17 18">CECT 7868</strain>
    </source>
</reference>
<comment type="pathway">
    <text evidence="2">Lipid metabolism; fatty acid beta-oxidation.</text>
</comment>
<evidence type="ECO:0000256" key="7">
    <source>
        <dbReference type="ARBA" id="ARBA00022630"/>
    </source>
</evidence>
<protein>
    <recommendedName>
        <fullName evidence="6">Acyl-coenzyme A dehydrogenase</fullName>
        <ecNumber evidence="4">1.3.8.7</ecNumber>
        <ecNumber evidence="5">1.3.8.8</ecNumber>
    </recommendedName>
</protein>
<dbReference type="GO" id="GO:0070991">
    <property type="term" value="F:medium-chain fatty acyl-CoA dehydrogenase activity"/>
    <property type="evidence" value="ECO:0007669"/>
    <property type="project" value="UniProtKB-EC"/>
</dbReference>
<evidence type="ECO:0000256" key="9">
    <source>
        <dbReference type="ARBA" id="ARBA00022832"/>
    </source>
</evidence>
<dbReference type="UniPathway" id="UPA00659"/>
<dbReference type="InterPro" id="IPR013786">
    <property type="entry name" value="AcylCoA_DH/ox_N"/>
</dbReference>
<feature type="domain" description="Acyl-CoA dehydrogenase/oxidase N-terminal" evidence="15">
    <location>
        <begin position="148"/>
        <end position="234"/>
    </location>
</feature>
<dbReference type="PANTHER" id="PTHR48083">
    <property type="entry name" value="MEDIUM-CHAIN SPECIFIC ACYL-COA DEHYDROGENASE, MITOCHONDRIAL-RELATED"/>
    <property type="match status" value="1"/>
</dbReference>
<keyword evidence="9" id="KW-0276">Fatty acid metabolism</keyword>
<evidence type="ECO:0000256" key="5">
    <source>
        <dbReference type="ARBA" id="ARBA00012040"/>
    </source>
</evidence>
<evidence type="ECO:0000256" key="6">
    <source>
        <dbReference type="ARBA" id="ARBA00020144"/>
    </source>
</evidence>
<dbReference type="InterPro" id="IPR047634">
    <property type="entry name" value="FadE"/>
</dbReference>
<evidence type="ECO:0000259" key="14">
    <source>
        <dbReference type="Pfam" id="PF00441"/>
    </source>
</evidence>
<comment type="cofactor">
    <cofactor evidence="1">
        <name>FAD</name>
        <dbReference type="ChEBI" id="CHEBI:57692"/>
    </cofactor>
</comment>
<dbReference type="Pfam" id="PF02771">
    <property type="entry name" value="Acyl-CoA_dh_N"/>
    <property type="match status" value="1"/>
</dbReference>
<feature type="domain" description="Acyl-CoA dehydrogenase C-terminal bacterial-type" evidence="16">
    <location>
        <begin position="515"/>
        <end position="796"/>
    </location>
</feature>
<dbReference type="InterPro" id="IPR009100">
    <property type="entry name" value="AcylCoA_DH/oxidase_NM_dom_sf"/>
</dbReference>
<dbReference type="InterPro" id="IPR037069">
    <property type="entry name" value="AcylCoA_DH/ox_N_sf"/>
</dbReference>
<dbReference type="Pfam" id="PF00441">
    <property type="entry name" value="Acyl-CoA_dh_1"/>
    <property type="match status" value="1"/>
</dbReference>
<dbReference type="FunFam" id="1.10.540.10:FF:000004">
    <property type="entry name" value="Acyl-CoA dehydrogenase"/>
    <property type="match status" value="1"/>
</dbReference>
<dbReference type="STRING" id="1216006.VA7868_00707"/>
<dbReference type="GO" id="GO:0050660">
    <property type="term" value="F:flavin adenine dinucleotide binding"/>
    <property type="evidence" value="ECO:0007669"/>
    <property type="project" value="InterPro"/>
</dbReference>
<keyword evidence="10 17" id="KW-0560">Oxidoreductase</keyword>
<dbReference type="RefSeq" id="WP_073602478.1">
    <property type="nucleotide sequence ID" value="NZ_FQXZ01000007.1"/>
</dbReference>
<keyword evidence="11" id="KW-0443">Lipid metabolism</keyword>
<dbReference type="EMBL" id="FQXZ01000007">
    <property type="protein sequence ID" value="SHH85983.1"/>
    <property type="molecule type" value="Genomic_DNA"/>
</dbReference>
<evidence type="ECO:0000259" key="15">
    <source>
        <dbReference type="Pfam" id="PF02771"/>
    </source>
</evidence>
<evidence type="ECO:0000256" key="3">
    <source>
        <dbReference type="ARBA" id="ARBA00009347"/>
    </source>
</evidence>
<dbReference type="InterPro" id="IPR036250">
    <property type="entry name" value="AcylCo_DH-like_C"/>
</dbReference>
<name>A0A1M5WFG3_9VIBR</name>
<dbReference type="SUPFAM" id="SSF47203">
    <property type="entry name" value="Acyl-CoA dehydrogenase C-terminal domain-like"/>
    <property type="match status" value="1"/>
</dbReference>
<dbReference type="NCBIfam" id="NF038187">
    <property type="entry name" value="FadE_coli"/>
    <property type="match status" value="1"/>
</dbReference>
<comment type="catalytic activity">
    <reaction evidence="12">
        <text>a medium-chain 2,3-saturated fatty acyl-CoA + oxidized [electron-transfer flavoprotein] + H(+) = a medium-chain (2E)-enoyl-CoA + reduced [electron-transfer flavoprotein]</text>
        <dbReference type="Rhea" id="RHEA:14477"/>
        <dbReference type="Rhea" id="RHEA-COMP:10685"/>
        <dbReference type="Rhea" id="RHEA-COMP:10686"/>
        <dbReference type="ChEBI" id="CHEBI:15378"/>
        <dbReference type="ChEBI" id="CHEBI:57692"/>
        <dbReference type="ChEBI" id="CHEBI:58307"/>
        <dbReference type="ChEBI" id="CHEBI:83723"/>
        <dbReference type="ChEBI" id="CHEBI:83726"/>
        <dbReference type="EC" id="1.3.8.7"/>
    </reaction>
</comment>